<keyword evidence="6" id="KW-1185">Reference proteome</keyword>
<protein>
    <submittedName>
        <fullName evidence="5">Uncharacterized protein</fullName>
    </submittedName>
</protein>
<keyword evidence="4" id="KW-1133">Transmembrane helix</keyword>
<dbReference type="EnsemblMetazoa" id="GAUT007630-RA">
    <property type="protein sequence ID" value="GAUT007630-PA"/>
    <property type="gene ID" value="GAUT007630"/>
</dbReference>
<dbReference type="InterPro" id="IPR001626">
    <property type="entry name" value="ABC_TroCD"/>
</dbReference>
<comment type="subcellular location">
    <subcellularLocation>
        <location evidence="1">Cell membrane</location>
        <topology evidence="1">Multi-pass membrane protein</topology>
    </subcellularLocation>
</comment>
<dbReference type="VEuPathDB" id="VectorBase:GAUT007630"/>
<keyword evidence="4" id="KW-0472">Membrane</keyword>
<dbReference type="GO" id="GO:0005524">
    <property type="term" value="F:ATP binding"/>
    <property type="evidence" value="ECO:0007669"/>
    <property type="project" value="InterPro"/>
</dbReference>
<evidence type="ECO:0000256" key="1">
    <source>
        <dbReference type="ARBA" id="ARBA00004651"/>
    </source>
</evidence>
<evidence type="ECO:0000313" key="5">
    <source>
        <dbReference type="EnsemblMetazoa" id="GAUT007630-PA"/>
    </source>
</evidence>
<proteinExistence type="predicted"/>
<keyword evidence="4" id="KW-0812">Transmembrane</keyword>
<dbReference type="PANTHER" id="PTHR30477:SF23">
    <property type="entry name" value="HIGH-AFFINITY ZINC UPTAKE SYSTEM MEMBRANE PROTEIN ZNUB"/>
    <property type="match status" value="1"/>
</dbReference>
<dbReference type="PANTHER" id="PTHR30477">
    <property type="entry name" value="ABC-TRANSPORTER METAL-BINDING PROTEIN"/>
    <property type="match status" value="1"/>
</dbReference>
<reference evidence="5" key="1">
    <citation type="submission" date="2020-05" db="UniProtKB">
        <authorList>
            <consortium name="EnsemblMetazoa"/>
        </authorList>
    </citation>
    <scope>IDENTIFICATION</scope>
    <source>
        <strain evidence="5">TTRI</strain>
    </source>
</reference>
<dbReference type="Pfam" id="PF00950">
    <property type="entry name" value="ABC-3"/>
    <property type="match status" value="1"/>
</dbReference>
<dbReference type="Gene3D" id="3.40.50.300">
    <property type="entry name" value="P-loop containing nucleotide triphosphate hydrolases"/>
    <property type="match status" value="1"/>
</dbReference>
<sequence>MGPNGAGKSTLARVILGLIKPNYGWISGILLSLATGSLGSFLIWKKMSYFADTLSHASLLGIAISIHVNMNPISLSLGLVISSLSQDNSMNIIHYLFGDFLMITFEDVIAIGCGVFHYLLDYQLNLLALSPLRHYLLFLQLQLDSMQNLQKV</sequence>
<keyword evidence="2" id="KW-0813">Transport</keyword>
<feature type="transmembrane region" description="Helical" evidence="4">
    <location>
        <begin position="56"/>
        <end position="81"/>
    </location>
</feature>
<dbReference type="SUPFAM" id="SSF52540">
    <property type="entry name" value="P-loop containing nucleoside triphosphate hydrolases"/>
    <property type="match status" value="1"/>
</dbReference>
<dbReference type="GO" id="GO:0016887">
    <property type="term" value="F:ATP hydrolysis activity"/>
    <property type="evidence" value="ECO:0007669"/>
    <property type="project" value="InterPro"/>
</dbReference>
<name>A0A1A9UKN4_GLOAU</name>
<keyword evidence="3" id="KW-1003">Cell membrane</keyword>
<feature type="transmembrane region" description="Helical" evidence="4">
    <location>
        <begin position="23"/>
        <end position="44"/>
    </location>
</feature>
<organism evidence="5 6">
    <name type="scientific">Glossina austeni</name>
    <name type="common">Savannah tsetse fly</name>
    <dbReference type="NCBI Taxonomy" id="7395"/>
    <lineage>
        <taxon>Eukaryota</taxon>
        <taxon>Metazoa</taxon>
        <taxon>Ecdysozoa</taxon>
        <taxon>Arthropoda</taxon>
        <taxon>Hexapoda</taxon>
        <taxon>Insecta</taxon>
        <taxon>Pterygota</taxon>
        <taxon>Neoptera</taxon>
        <taxon>Endopterygota</taxon>
        <taxon>Diptera</taxon>
        <taxon>Brachycera</taxon>
        <taxon>Muscomorpha</taxon>
        <taxon>Hippoboscoidea</taxon>
        <taxon>Glossinidae</taxon>
        <taxon>Glossina</taxon>
    </lineage>
</organism>
<dbReference type="GO" id="GO:0010043">
    <property type="term" value="P:response to zinc ion"/>
    <property type="evidence" value="ECO:0007669"/>
    <property type="project" value="TreeGrafter"/>
</dbReference>
<accession>A0A1A9UKN4</accession>
<evidence type="ECO:0000313" key="6">
    <source>
        <dbReference type="Proteomes" id="UP000078200"/>
    </source>
</evidence>
<dbReference type="AlphaFoldDB" id="A0A1A9UKN4"/>
<evidence type="ECO:0000256" key="4">
    <source>
        <dbReference type="SAM" id="Phobius"/>
    </source>
</evidence>
<evidence type="ECO:0000256" key="3">
    <source>
        <dbReference type="ARBA" id="ARBA00022475"/>
    </source>
</evidence>
<dbReference type="InterPro" id="IPR027417">
    <property type="entry name" value="P-loop_NTPase"/>
</dbReference>
<evidence type="ECO:0000256" key="2">
    <source>
        <dbReference type="ARBA" id="ARBA00022448"/>
    </source>
</evidence>
<dbReference type="GO" id="GO:0055085">
    <property type="term" value="P:transmembrane transport"/>
    <property type="evidence" value="ECO:0007669"/>
    <property type="project" value="InterPro"/>
</dbReference>
<dbReference type="Proteomes" id="UP000078200">
    <property type="component" value="Unassembled WGS sequence"/>
</dbReference>
<dbReference type="GO" id="GO:0043190">
    <property type="term" value="C:ATP-binding cassette (ABC) transporter complex"/>
    <property type="evidence" value="ECO:0007669"/>
    <property type="project" value="InterPro"/>
</dbReference>
<feature type="transmembrane region" description="Helical" evidence="4">
    <location>
        <begin position="93"/>
        <end position="120"/>
    </location>
</feature>